<dbReference type="PROSITE" id="PS00409">
    <property type="entry name" value="PROKAR_NTER_METHYL"/>
    <property type="match status" value="1"/>
</dbReference>
<organism evidence="9 10">
    <name type="scientific">Chromatocurvus halotolerans</name>
    <dbReference type="NCBI Taxonomy" id="1132028"/>
    <lineage>
        <taxon>Bacteria</taxon>
        <taxon>Pseudomonadati</taxon>
        <taxon>Pseudomonadota</taxon>
        <taxon>Gammaproteobacteria</taxon>
        <taxon>Cellvibrionales</taxon>
        <taxon>Halieaceae</taxon>
        <taxon>Chromatocurvus</taxon>
    </lineage>
</organism>
<dbReference type="Proteomes" id="UP000294980">
    <property type="component" value="Unassembled WGS sequence"/>
</dbReference>
<dbReference type="SUPFAM" id="SSF54523">
    <property type="entry name" value="Pili subunits"/>
    <property type="match status" value="1"/>
</dbReference>
<evidence type="ECO:0000256" key="6">
    <source>
        <dbReference type="ARBA" id="ARBA00022692"/>
    </source>
</evidence>
<evidence type="ECO:0000313" key="9">
    <source>
        <dbReference type="EMBL" id="TCO74908.1"/>
    </source>
</evidence>
<keyword evidence="7" id="KW-1133">Transmembrane helix</keyword>
<proteinExistence type="inferred from homology"/>
<dbReference type="EMBL" id="SLWX01000011">
    <property type="protein sequence ID" value="TCO74908.1"/>
    <property type="molecule type" value="Genomic_DNA"/>
</dbReference>
<keyword evidence="3" id="KW-1003">Cell membrane</keyword>
<dbReference type="GO" id="GO:0005886">
    <property type="term" value="C:plasma membrane"/>
    <property type="evidence" value="ECO:0007669"/>
    <property type="project" value="UniProtKB-SubCell"/>
</dbReference>
<dbReference type="Pfam" id="PF07963">
    <property type="entry name" value="N_methyl"/>
    <property type="match status" value="1"/>
</dbReference>
<keyword evidence="8" id="KW-0472">Membrane</keyword>
<dbReference type="GO" id="GO:0015627">
    <property type="term" value="C:type II protein secretion system complex"/>
    <property type="evidence" value="ECO:0007669"/>
    <property type="project" value="InterPro"/>
</dbReference>
<dbReference type="NCBIfam" id="TIGR02532">
    <property type="entry name" value="IV_pilin_GFxxxE"/>
    <property type="match status" value="1"/>
</dbReference>
<sequence length="131" mass="14119">MRRASGFSLLEMLVAIAILGLALGALYQAASGATRNVRVDERYAYAVELARSLLADSAIVSANGEQRRGETAGGFVWRVDARPLARARDSRLPPGLLQEIEVGVSWTDGGRTREVTLNSIVEGAPPDQVRR</sequence>
<evidence type="ECO:0000313" key="10">
    <source>
        <dbReference type="Proteomes" id="UP000294980"/>
    </source>
</evidence>
<dbReference type="PANTHER" id="PTHR38779">
    <property type="entry name" value="TYPE II SECRETION SYSTEM PROTEIN I-RELATED"/>
    <property type="match status" value="1"/>
</dbReference>
<dbReference type="InterPro" id="IPR012902">
    <property type="entry name" value="N_methyl_site"/>
</dbReference>
<accession>A0A4R2KXE0</accession>
<keyword evidence="10" id="KW-1185">Reference proteome</keyword>
<evidence type="ECO:0000256" key="3">
    <source>
        <dbReference type="ARBA" id="ARBA00022475"/>
    </source>
</evidence>
<comment type="subcellular location">
    <subcellularLocation>
        <location evidence="1">Cell inner membrane</location>
        <topology evidence="1">Single-pass membrane protein</topology>
    </subcellularLocation>
</comment>
<reference evidence="9 10" key="1">
    <citation type="submission" date="2019-03" db="EMBL/GenBank/DDBJ databases">
        <title>Genomic Encyclopedia of Type Strains, Phase IV (KMG-IV): sequencing the most valuable type-strain genomes for metagenomic binning, comparative biology and taxonomic classification.</title>
        <authorList>
            <person name="Goeker M."/>
        </authorList>
    </citation>
    <scope>NUCLEOTIDE SEQUENCE [LARGE SCALE GENOMIC DNA]</scope>
    <source>
        <strain evidence="9 10">DSM 23344</strain>
    </source>
</reference>
<dbReference type="RefSeq" id="WP_117318929.1">
    <property type="nucleotide sequence ID" value="NZ_QQSW01000016.1"/>
</dbReference>
<evidence type="ECO:0000256" key="2">
    <source>
        <dbReference type="ARBA" id="ARBA00008358"/>
    </source>
</evidence>
<gene>
    <name evidence="9" type="ORF">EV688_11165</name>
</gene>
<dbReference type="OrthoDB" id="7864109at2"/>
<evidence type="ECO:0000256" key="1">
    <source>
        <dbReference type="ARBA" id="ARBA00004377"/>
    </source>
</evidence>
<comment type="caution">
    <text evidence="9">The sequence shown here is derived from an EMBL/GenBank/DDBJ whole genome shotgun (WGS) entry which is preliminary data.</text>
</comment>
<evidence type="ECO:0000256" key="8">
    <source>
        <dbReference type="ARBA" id="ARBA00023136"/>
    </source>
</evidence>
<dbReference type="InterPro" id="IPR045584">
    <property type="entry name" value="Pilin-like"/>
</dbReference>
<keyword evidence="5" id="KW-0997">Cell inner membrane</keyword>
<name>A0A4R2KXE0_9GAMM</name>
<dbReference type="PANTHER" id="PTHR38779:SF2">
    <property type="entry name" value="TYPE II SECRETION SYSTEM PROTEIN I-RELATED"/>
    <property type="match status" value="1"/>
</dbReference>
<protein>
    <submittedName>
        <fullName evidence="9">General secretion pathway protein I</fullName>
    </submittedName>
</protein>
<dbReference type="AlphaFoldDB" id="A0A4R2KXE0"/>
<keyword evidence="4" id="KW-0488">Methylation</keyword>
<evidence type="ECO:0000256" key="5">
    <source>
        <dbReference type="ARBA" id="ARBA00022519"/>
    </source>
</evidence>
<comment type="similarity">
    <text evidence="2">Belongs to the GSP I family.</text>
</comment>
<dbReference type="InterPro" id="IPR010052">
    <property type="entry name" value="T2SS_protein-GspI"/>
</dbReference>
<keyword evidence="6" id="KW-0812">Transmembrane</keyword>
<dbReference type="GO" id="GO:0015628">
    <property type="term" value="P:protein secretion by the type II secretion system"/>
    <property type="evidence" value="ECO:0007669"/>
    <property type="project" value="InterPro"/>
</dbReference>
<evidence type="ECO:0000256" key="7">
    <source>
        <dbReference type="ARBA" id="ARBA00022989"/>
    </source>
</evidence>
<evidence type="ECO:0000256" key="4">
    <source>
        <dbReference type="ARBA" id="ARBA00022481"/>
    </source>
</evidence>